<dbReference type="Proteomes" id="UP001055811">
    <property type="component" value="Linkage Group LG08"/>
</dbReference>
<name>A0ACB8ZSQ4_CICIN</name>
<sequence length="109" mass="11419">MSGGSATGAPISGAPISGRRSTVRVVVVGDCGIGKSSLIVAAASENFPENVSPFLPLTHLPACLEGKAKLEEELKRVDVVFCRLKVKVPVIVVGCKQDLHDEHCPISLD</sequence>
<evidence type="ECO:0000313" key="1">
    <source>
        <dbReference type="EMBL" id="KAI3699145.1"/>
    </source>
</evidence>
<accession>A0ACB8ZSQ4</accession>
<reference evidence="2" key="1">
    <citation type="journal article" date="2022" name="Mol. Ecol. Resour.">
        <title>The genomes of chicory, endive, great burdock and yacon provide insights into Asteraceae palaeo-polyploidization history and plant inulin production.</title>
        <authorList>
            <person name="Fan W."/>
            <person name="Wang S."/>
            <person name="Wang H."/>
            <person name="Wang A."/>
            <person name="Jiang F."/>
            <person name="Liu H."/>
            <person name="Zhao H."/>
            <person name="Xu D."/>
            <person name="Zhang Y."/>
        </authorList>
    </citation>
    <scope>NUCLEOTIDE SEQUENCE [LARGE SCALE GENOMIC DNA]</scope>
    <source>
        <strain evidence="2">cv. Punajuju</strain>
    </source>
</reference>
<proteinExistence type="predicted"/>
<gene>
    <name evidence="1" type="ORF">L2E82_43212</name>
</gene>
<keyword evidence="2" id="KW-1185">Reference proteome</keyword>
<protein>
    <submittedName>
        <fullName evidence="1">Uncharacterized protein</fullName>
    </submittedName>
</protein>
<comment type="caution">
    <text evidence="1">The sequence shown here is derived from an EMBL/GenBank/DDBJ whole genome shotgun (WGS) entry which is preliminary data.</text>
</comment>
<organism evidence="1 2">
    <name type="scientific">Cichorium intybus</name>
    <name type="common">Chicory</name>
    <dbReference type="NCBI Taxonomy" id="13427"/>
    <lineage>
        <taxon>Eukaryota</taxon>
        <taxon>Viridiplantae</taxon>
        <taxon>Streptophyta</taxon>
        <taxon>Embryophyta</taxon>
        <taxon>Tracheophyta</taxon>
        <taxon>Spermatophyta</taxon>
        <taxon>Magnoliopsida</taxon>
        <taxon>eudicotyledons</taxon>
        <taxon>Gunneridae</taxon>
        <taxon>Pentapetalae</taxon>
        <taxon>asterids</taxon>
        <taxon>campanulids</taxon>
        <taxon>Asterales</taxon>
        <taxon>Asteraceae</taxon>
        <taxon>Cichorioideae</taxon>
        <taxon>Cichorieae</taxon>
        <taxon>Cichoriinae</taxon>
        <taxon>Cichorium</taxon>
    </lineage>
</organism>
<evidence type="ECO:0000313" key="2">
    <source>
        <dbReference type="Proteomes" id="UP001055811"/>
    </source>
</evidence>
<dbReference type="EMBL" id="CM042016">
    <property type="protein sequence ID" value="KAI3699145.1"/>
    <property type="molecule type" value="Genomic_DNA"/>
</dbReference>
<reference evidence="1 2" key="2">
    <citation type="journal article" date="2022" name="Mol. Ecol. Resour.">
        <title>The genomes of chicory, endive, great burdock and yacon provide insights into Asteraceae paleo-polyploidization history and plant inulin production.</title>
        <authorList>
            <person name="Fan W."/>
            <person name="Wang S."/>
            <person name="Wang H."/>
            <person name="Wang A."/>
            <person name="Jiang F."/>
            <person name="Liu H."/>
            <person name="Zhao H."/>
            <person name="Xu D."/>
            <person name="Zhang Y."/>
        </authorList>
    </citation>
    <scope>NUCLEOTIDE SEQUENCE [LARGE SCALE GENOMIC DNA]</scope>
    <source>
        <strain evidence="2">cv. Punajuju</strain>
        <tissue evidence="1">Leaves</tissue>
    </source>
</reference>